<dbReference type="EMBL" id="JBFOLJ010000011">
    <property type="protein sequence ID" value="KAL2495040.1"/>
    <property type="molecule type" value="Genomic_DNA"/>
</dbReference>
<feature type="compositionally biased region" description="Basic residues" evidence="1">
    <location>
        <begin position="9"/>
        <end position="18"/>
    </location>
</feature>
<feature type="region of interest" description="Disordered" evidence="1">
    <location>
        <begin position="1"/>
        <end position="22"/>
    </location>
</feature>
<proteinExistence type="predicted"/>
<reference evidence="3" key="1">
    <citation type="submission" date="2024-07" db="EMBL/GenBank/DDBJ databases">
        <title>Two chromosome-level genome assemblies of Korean endemic species Abeliophyllum distichum and Forsythia ovata (Oleaceae).</title>
        <authorList>
            <person name="Jang H."/>
        </authorList>
    </citation>
    <scope>NUCLEOTIDE SEQUENCE [LARGE SCALE GENOMIC DNA]</scope>
</reference>
<protein>
    <submittedName>
        <fullName evidence="2">Uncharacterized protein</fullName>
    </submittedName>
</protein>
<sequence length="119" mass="14016">MKGQETKGQHRPHKGARKKKEEKWLPRISLSVRIWSRDDTKLEFNMSKKYTAVGKSIKRECGRRISQTIVLRNICLVFFKNLKYVFFFLNRIECFALLLAPTIEKIKNGRRFVGGNVDK</sequence>
<accession>A0ABD1S2T8</accession>
<evidence type="ECO:0000313" key="2">
    <source>
        <dbReference type="EMBL" id="KAL2495040.1"/>
    </source>
</evidence>
<comment type="caution">
    <text evidence="2">The sequence shown here is derived from an EMBL/GenBank/DDBJ whole genome shotgun (WGS) entry which is preliminary data.</text>
</comment>
<organism evidence="2 3">
    <name type="scientific">Forsythia ovata</name>
    <dbReference type="NCBI Taxonomy" id="205694"/>
    <lineage>
        <taxon>Eukaryota</taxon>
        <taxon>Viridiplantae</taxon>
        <taxon>Streptophyta</taxon>
        <taxon>Embryophyta</taxon>
        <taxon>Tracheophyta</taxon>
        <taxon>Spermatophyta</taxon>
        <taxon>Magnoliopsida</taxon>
        <taxon>eudicotyledons</taxon>
        <taxon>Gunneridae</taxon>
        <taxon>Pentapetalae</taxon>
        <taxon>asterids</taxon>
        <taxon>lamiids</taxon>
        <taxon>Lamiales</taxon>
        <taxon>Oleaceae</taxon>
        <taxon>Forsythieae</taxon>
        <taxon>Forsythia</taxon>
    </lineage>
</organism>
<dbReference type="AlphaFoldDB" id="A0ABD1S2T8"/>
<evidence type="ECO:0000313" key="3">
    <source>
        <dbReference type="Proteomes" id="UP001604277"/>
    </source>
</evidence>
<evidence type="ECO:0000256" key="1">
    <source>
        <dbReference type="SAM" id="MobiDB-lite"/>
    </source>
</evidence>
<name>A0ABD1S2T8_9LAMI</name>
<dbReference type="Proteomes" id="UP001604277">
    <property type="component" value="Unassembled WGS sequence"/>
</dbReference>
<gene>
    <name evidence="2" type="ORF">Fot_38797</name>
</gene>
<keyword evidence="3" id="KW-1185">Reference proteome</keyword>